<evidence type="ECO:0000256" key="1">
    <source>
        <dbReference type="SAM" id="Phobius"/>
    </source>
</evidence>
<feature type="transmembrane region" description="Helical" evidence="1">
    <location>
        <begin position="24"/>
        <end position="46"/>
    </location>
</feature>
<sequence>MPDKTAKTAAATDKDEKLPPTPPAVMAVLIVILIGLMFATYQAYFYPSLPSTWKAIHEKPDLPMTQVNDILSKSGATIDSIKPLPEGTLETWQLKHRTGTWTIEVRLKKTPAGVVYGSEQVRCYITNFPSFTRTWDYPATAATAGSASAATPSPVATAPAK</sequence>
<keyword evidence="3" id="KW-1185">Reference proteome</keyword>
<dbReference type="Proteomes" id="UP000590740">
    <property type="component" value="Unassembled WGS sequence"/>
</dbReference>
<evidence type="ECO:0000313" key="2">
    <source>
        <dbReference type="EMBL" id="MBB5030601.1"/>
    </source>
</evidence>
<comment type="caution">
    <text evidence="2">The sequence shown here is derived from an EMBL/GenBank/DDBJ whole genome shotgun (WGS) entry which is preliminary data.</text>
</comment>
<name>A0A7W7Y6N9_9BACT</name>
<keyword evidence="1" id="KW-0812">Transmembrane</keyword>
<keyword evidence="1" id="KW-1133">Transmembrane helix</keyword>
<protein>
    <submittedName>
        <fullName evidence="2">Uncharacterized protein</fullName>
    </submittedName>
</protein>
<gene>
    <name evidence="2" type="ORF">HNQ65_000155</name>
</gene>
<accession>A0A7W7Y6N9</accession>
<dbReference type="AlphaFoldDB" id="A0A7W7Y6N9"/>
<organism evidence="2 3">
    <name type="scientific">Prosthecobacter vanneervenii</name>
    <dbReference type="NCBI Taxonomy" id="48466"/>
    <lineage>
        <taxon>Bacteria</taxon>
        <taxon>Pseudomonadati</taxon>
        <taxon>Verrucomicrobiota</taxon>
        <taxon>Verrucomicrobiia</taxon>
        <taxon>Verrucomicrobiales</taxon>
        <taxon>Verrucomicrobiaceae</taxon>
        <taxon>Prosthecobacter</taxon>
    </lineage>
</organism>
<dbReference type="RefSeq" id="WP_184337406.1">
    <property type="nucleotide sequence ID" value="NZ_JACHIG010000001.1"/>
</dbReference>
<keyword evidence="1" id="KW-0472">Membrane</keyword>
<reference evidence="2 3" key="1">
    <citation type="submission" date="2020-08" db="EMBL/GenBank/DDBJ databases">
        <title>Genomic Encyclopedia of Type Strains, Phase IV (KMG-IV): sequencing the most valuable type-strain genomes for metagenomic binning, comparative biology and taxonomic classification.</title>
        <authorList>
            <person name="Goeker M."/>
        </authorList>
    </citation>
    <scope>NUCLEOTIDE SEQUENCE [LARGE SCALE GENOMIC DNA]</scope>
    <source>
        <strain evidence="2 3">DSM 12252</strain>
    </source>
</reference>
<dbReference type="EMBL" id="JACHIG010000001">
    <property type="protein sequence ID" value="MBB5030601.1"/>
    <property type="molecule type" value="Genomic_DNA"/>
</dbReference>
<evidence type="ECO:0000313" key="3">
    <source>
        <dbReference type="Proteomes" id="UP000590740"/>
    </source>
</evidence>
<proteinExistence type="predicted"/>